<protein>
    <recommendedName>
        <fullName evidence="3">Bypass of forespore C C-terminal domain-containing protein</fullName>
    </recommendedName>
</protein>
<organism evidence="1 2">
    <name type="scientific">Mordavella massiliensis</name>
    <dbReference type="NCBI Taxonomy" id="1871024"/>
    <lineage>
        <taxon>Bacteria</taxon>
        <taxon>Bacillati</taxon>
        <taxon>Bacillota</taxon>
        <taxon>Clostridia</taxon>
        <taxon>Eubacteriales</taxon>
        <taxon>Clostridiaceae</taxon>
        <taxon>Mordavella</taxon>
    </lineage>
</organism>
<proteinExistence type="predicted"/>
<evidence type="ECO:0000313" key="1">
    <source>
        <dbReference type="EMBL" id="MBM6825964.1"/>
    </source>
</evidence>
<reference evidence="1" key="2">
    <citation type="journal article" date="2021" name="Sci. Rep.">
        <title>The distribution of antibiotic resistance genes in chicken gut microbiota commensals.</title>
        <authorList>
            <person name="Juricova H."/>
            <person name="Matiasovicova J."/>
            <person name="Kubasova T."/>
            <person name="Cejkova D."/>
            <person name="Rychlik I."/>
        </authorList>
    </citation>
    <scope>NUCLEOTIDE SEQUENCE</scope>
    <source>
        <strain evidence="1">An420c</strain>
    </source>
</reference>
<name>A0A938X0Q4_9CLOT</name>
<dbReference type="EMBL" id="JACJLV010000005">
    <property type="protein sequence ID" value="MBM6825964.1"/>
    <property type="molecule type" value="Genomic_DNA"/>
</dbReference>
<dbReference type="AlphaFoldDB" id="A0A938X0Q4"/>
<sequence length="119" mass="13660">MRNKYGIGFFTAAIVLLLVLTCAYQFSYYKAKERAALEAEAKEKTESIATEGEASKEDGFYLMEVNGYLVVYLGDRKTPYEYTDIPYDELPALVREEVRNGKYIKNAEELYGFLENYSS</sequence>
<dbReference type="RefSeq" id="WP_204908032.1">
    <property type="nucleotide sequence ID" value="NZ_JACJLV010000005.1"/>
</dbReference>
<comment type="caution">
    <text evidence="1">The sequence shown here is derived from an EMBL/GenBank/DDBJ whole genome shotgun (WGS) entry which is preliminary data.</text>
</comment>
<accession>A0A938X0Q4</accession>
<reference evidence="1" key="1">
    <citation type="submission" date="2020-08" db="EMBL/GenBank/DDBJ databases">
        <authorList>
            <person name="Cejkova D."/>
            <person name="Kubasova T."/>
            <person name="Jahodarova E."/>
            <person name="Rychlik I."/>
        </authorList>
    </citation>
    <scope>NUCLEOTIDE SEQUENCE</scope>
    <source>
        <strain evidence="1">An420c</strain>
    </source>
</reference>
<evidence type="ECO:0000313" key="2">
    <source>
        <dbReference type="Proteomes" id="UP000713880"/>
    </source>
</evidence>
<evidence type="ECO:0008006" key="3">
    <source>
        <dbReference type="Google" id="ProtNLM"/>
    </source>
</evidence>
<gene>
    <name evidence="1" type="ORF">H6A13_02440</name>
</gene>
<dbReference type="Proteomes" id="UP000713880">
    <property type="component" value="Unassembled WGS sequence"/>
</dbReference>
<keyword evidence="2" id="KW-1185">Reference proteome</keyword>